<evidence type="ECO:0000313" key="6">
    <source>
        <dbReference type="Proteomes" id="UP000305511"/>
    </source>
</evidence>
<feature type="transmembrane region" description="Helical" evidence="1">
    <location>
        <begin position="12"/>
        <end position="31"/>
    </location>
</feature>
<accession>A0A2P6BP74</accession>
<name>A0A2P6BP74_ENTFL</name>
<evidence type="ECO:0000313" key="7">
    <source>
        <dbReference type="Proteomes" id="UP000429730"/>
    </source>
</evidence>
<evidence type="ECO:0000313" key="2">
    <source>
        <dbReference type="EMBL" id="MXS51576.1"/>
    </source>
</evidence>
<keyword evidence="1" id="KW-1133">Transmembrane helix</keyword>
<reference evidence="2 7" key="3">
    <citation type="submission" date="2019-04" db="EMBL/GenBank/DDBJ databases">
        <title>Step-wise assembly of the neonatal virome modulated by breast feeding.</title>
        <authorList>
            <person name="Liang G."/>
            <person name="Bushman F."/>
        </authorList>
    </citation>
    <scope>NUCLEOTIDE SEQUENCE [LARGE SCALE GENOMIC DNA]</scope>
    <source>
        <strain evidence="2 7">E3754</strain>
    </source>
</reference>
<dbReference type="EMBL" id="PZZH01000001">
    <property type="protein sequence ID" value="PTN78657.1"/>
    <property type="molecule type" value="Genomic_DNA"/>
</dbReference>
<dbReference type="Proteomes" id="UP000429730">
    <property type="component" value="Unassembled WGS sequence"/>
</dbReference>
<dbReference type="Proteomes" id="UP000305511">
    <property type="component" value="Unassembled WGS sequence"/>
</dbReference>
<evidence type="ECO:0000313" key="3">
    <source>
        <dbReference type="EMBL" id="PTN78657.1"/>
    </source>
</evidence>
<comment type="caution">
    <text evidence="4">The sequence shown here is derived from an EMBL/GenBank/DDBJ whole genome shotgun (WGS) entry which is preliminary data.</text>
</comment>
<evidence type="ECO:0000313" key="4">
    <source>
        <dbReference type="EMBL" id="TKK64254.1"/>
    </source>
</evidence>
<protein>
    <submittedName>
        <fullName evidence="4">Uncharacterized protein</fullName>
    </submittedName>
</protein>
<evidence type="ECO:0000256" key="1">
    <source>
        <dbReference type="SAM" id="Phobius"/>
    </source>
</evidence>
<gene>
    <name evidence="3" type="ORF">DAI13_13125</name>
    <name evidence="4" type="ORF">EY666_16970</name>
    <name evidence="2" type="ORF">GTI81_02375</name>
</gene>
<dbReference type="Proteomes" id="UP000244140">
    <property type="component" value="Unassembled WGS sequence"/>
</dbReference>
<proteinExistence type="predicted"/>
<reference evidence="3 5" key="1">
    <citation type="submission" date="2018-04" db="EMBL/GenBank/DDBJ databases">
        <authorList>
            <person name="Van Tyne D."/>
        </authorList>
    </citation>
    <scope>NUCLEOTIDE SEQUENCE [LARGE SCALE GENOMIC DNA]</scope>
    <source>
        <strain evidence="3 5">B2535</strain>
    </source>
</reference>
<evidence type="ECO:0000313" key="5">
    <source>
        <dbReference type="Proteomes" id="UP000244140"/>
    </source>
</evidence>
<reference evidence="4 6" key="2">
    <citation type="submission" date="2019-02" db="EMBL/GenBank/DDBJ databases">
        <title>Bacteria dissemination in different level of health care in South Africa: the effectiveness of infections prevention and control.</title>
        <authorList>
            <person name="Shobo C."/>
            <person name="Amoako D.G."/>
            <person name="Allam M."/>
            <person name="Ismail A."/>
            <person name="Bester L.A."/>
            <person name="Essack S.Y."/>
        </authorList>
    </citation>
    <scope>NUCLEOTIDE SEQUENCE [LARGE SCALE GENOMIC DNA]</scope>
    <source>
        <strain evidence="4 6">2SIL2</strain>
    </source>
</reference>
<dbReference type="AlphaFoldDB" id="A0A2P6BP74"/>
<sequence>MVIETKQKSPKNIFFILIIPFVTYCNIFEIFL</sequence>
<organism evidence="4 6">
    <name type="scientific">Enterococcus faecalis</name>
    <name type="common">Streptococcus faecalis</name>
    <dbReference type="NCBI Taxonomy" id="1351"/>
    <lineage>
        <taxon>Bacteria</taxon>
        <taxon>Bacillati</taxon>
        <taxon>Bacillota</taxon>
        <taxon>Bacilli</taxon>
        <taxon>Lactobacillales</taxon>
        <taxon>Enterococcaceae</taxon>
        <taxon>Enterococcus</taxon>
    </lineage>
</organism>
<dbReference type="EMBL" id="WVTJ01000003">
    <property type="protein sequence ID" value="MXS51576.1"/>
    <property type="molecule type" value="Genomic_DNA"/>
</dbReference>
<dbReference type="EMBL" id="SIYF01000535">
    <property type="protein sequence ID" value="TKK64254.1"/>
    <property type="molecule type" value="Genomic_DNA"/>
</dbReference>
<keyword evidence="1" id="KW-0812">Transmembrane</keyword>
<keyword evidence="1" id="KW-0472">Membrane</keyword>